<keyword evidence="2" id="KW-0175">Coiled coil</keyword>
<proteinExistence type="predicted"/>
<protein>
    <submittedName>
        <fullName evidence="5">Phage tail tape measure protein</fullName>
    </submittedName>
</protein>
<feature type="coiled-coil region" evidence="2">
    <location>
        <begin position="58"/>
        <end position="130"/>
    </location>
</feature>
<evidence type="ECO:0000256" key="1">
    <source>
        <dbReference type="ARBA" id="ARBA00022612"/>
    </source>
</evidence>
<evidence type="ECO:0000313" key="6">
    <source>
        <dbReference type="Proteomes" id="UP000823892"/>
    </source>
</evidence>
<dbReference type="InterPro" id="IPR010090">
    <property type="entry name" value="Phage_tape_meas"/>
</dbReference>
<feature type="transmembrane region" description="Helical" evidence="3">
    <location>
        <begin position="613"/>
        <end position="635"/>
    </location>
</feature>
<evidence type="ECO:0000259" key="4">
    <source>
        <dbReference type="Pfam" id="PF10145"/>
    </source>
</evidence>
<organism evidence="5 6">
    <name type="scientific">Candidatus Blautia avicola</name>
    <dbReference type="NCBI Taxonomy" id="2838483"/>
    <lineage>
        <taxon>Bacteria</taxon>
        <taxon>Bacillati</taxon>
        <taxon>Bacillota</taxon>
        <taxon>Clostridia</taxon>
        <taxon>Lachnospirales</taxon>
        <taxon>Lachnospiraceae</taxon>
        <taxon>Blautia</taxon>
    </lineage>
</organism>
<keyword evidence="3" id="KW-0812">Transmembrane</keyword>
<name>A0A9D2TVC9_9FIRM</name>
<evidence type="ECO:0000256" key="2">
    <source>
        <dbReference type="SAM" id="Coils"/>
    </source>
</evidence>
<dbReference type="PANTHER" id="PTHR37813">
    <property type="entry name" value="FELS-2 PROPHAGE PROTEIN"/>
    <property type="match status" value="1"/>
</dbReference>
<dbReference type="EMBL" id="DWUY01000057">
    <property type="protein sequence ID" value="HJD27881.1"/>
    <property type="molecule type" value="Genomic_DNA"/>
</dbReference>
<dbReference type="InterPro" id="IPR016024">
    <property type="entry name" value="ARM-type_fold"/>
</dbReference>
<reference evidence="5" key="2">
    <citation type="submission" date="2021-04" db="EMBL/GenBank/DDBJ databases">
        <authorList>
            <person name="Gilroy R."/>
        </authorList>
    </citation>
    <scope>NUCLEOTIDE SEQUENCE</scope>
    <source>
        <strain evidence="5">ChiBcec6-4105</strain>
    </source>
</reference>
<evidence type="ECO:0000313" key="5">
    <source>
        <dbReference type="EMBL" id="HJD27881.1"/>
    </source>
</evidence>
<dbReference type="PANTHER" id="PTHR37813:SF1">
    <property type="entry name" value="FELS-2 PROPHAGE PROTEIN"/>
    <property type="match status" value="1"/>
</dbReference>
<dbReference type="AlphaFoldDB" id="A0A9D2TVC9"/>
<reference evidence="5" key="1">
    <citation type="journal article" date="2021" name="PeerJ">
        <title>Extensive microbial diversity within the chicken gut microbiome revealed by metagenomics and culture.</title>
        <authorList>
            <person name="Gilroy R."/>
            <person name="Ravi A."/>
            <person name="Getino M."/>
            <person name="Pursley I."/>
            <person name="Horton D.L."/>
            <person name="Alikhan N.F."/>
            <person name="Baker D."/>
            <person name="Gharbi K."/>
            <person name="Hall N."/>
            <person name="Watson M."/>
            <person name="Adriaenssens E.M."/>
            <person name="Foster-Nyarko E."/>
            <person name="Jarju S."/>
            <person name="Secka A."/>
            <person name="Antonio M."/>
            <person name="Oren A."/>
            <person name="Chaudhuri R.R."/>
            <person name="La Ragione R."/>
            <person name="Hildebrand F."/>
            <person name="Pallen M.J."/>
        </authorList>
    </citation>
    <scope>NUCLEOTIDE SEQUENCE</scope>
    <source>
        <strain evidence="5">ChiBcec6-4105</strain>
    </source>
</reference>
<feature type="transmembrane region" description="Helical" evidence="3">
    <location>
        <begin position="556"/>
        <end position="575"/>
    </location>
</feature>
<evidence type="ECO:0000256" key="3">
    <source>
        <dbReference type="SAM" id="Phobius"/>
    </source>
</evidence>
<dbReference type="SUPFAM" id="SSF48371">
    <property type="entry name" value="ARM repeat"/>
    <property type="match status" value="1"/>
</dbReference>
<feature type="transmembrane region" description="Helical" evidence="3">
    <location>
        <begin position="582"/>
        <end position="607"/>
    </location>
</feature>
<keyword evidence="3" id="KW-1133">Transmembrane helix</keyword>
<keyword evidence="3" id="KW-0472">Membrane</keyword>
<gene>
    <name evidence="5" type="ORF">H9914_02610</name>
</gene>
<dbReference type="Proteomes" id="UP000823892">
    <property type="component" value="Unassembled WGS sequence"/>
</dbReference>
<accession>A0A9D2TVC9</accession>
<dbReference type="Gene3D" id="1.20.120.20">
    <property type="entry name" value="Apolipoprotein"/>
    <property type="match status" value="1"/>
</dbReference>
<keyword evidence="1" id="KW-1188">Viral release from host cell</keyword>
<comment type="caution">
    <text evidence="5">The sequence shown here is derived from an EMBL/GenBank/DDBJ whole genome shotgun (WGS) entry which is preliminary data.</text>
</comment>
<sequence length="1052" mass="112156">MASRIKGITVEIGGDTSGLEKSLSTVNNSIKKTQSQLRDVNNLLKLDPSNTILLAQKQELLQAAIGDTEKKLEALEQAQENVTKAFERGDLGKDQYMAFQREVEETRGVLNRYQADLSGLQSEQERLASNTERLNKLFAATGSSVDDYADVLGSRLVTAIRNGTVSSDQLKTAVEKIGKAVTGGKADIKQLTDALDTVDDGQAVRNLIEDLNDVGDAAQDAADNIGEIAQATKGAALMEAADQLSVVGDKIQDVGDKAVNAYAETETAVSKVNAYFGETGEAAEASAEIVKNVYGSGVGQSMDAVAEAVIMVKKNLGDLGDTDLTNLTKQALTLEELYGIDMNETLRGVNSLMKQYGLTAQEAMDYIVRGTQNGLDKTNELGDNLSEYAGKFEQAGYSASEYFQLLQNGLQGGAYNLDKVNDAINEVTTRLADGTIGDSIDLYSQKTQSLFLAWQNGEATQKQVIDSIVADIGNCTSQQEALNMAAQAFGTMAEDGNLKFITSLTSVGETYDSVAGSAQNLFSQTQTPMQEMEANTRKLQQALVPLGEKIVELANVVLPSLVAIITAVSEVFGMLPEPVQNFVVILGALLVAFTALTPVIAALAVSFGALNISLLPVIGIIAGVAAAIAGIIAIVKNWGAITEWFGNLWQSVFQKLMELWNGLVVFFTETIPAAFQTFIGFFSAIPDWWSGLWSQVSAFFTNTWNAIRQNPIVQLVVTTITSLWENAKNTLQGIWSGICDIASGAFELLKNVILAPVLLLIDLVTGNFSQLASDAANIWNNIRNAASQIWSGIRQVVTSAASGLKQGVETVLSALSQFASQIWSAMKQTASSVWNGIKTTVVNIASALREAAVSAFQRMVSGIGSSLSGLYSVVSNGFSSAIRFITGLPGQAFQWGKDFIQGLINGISSMIQSVINTVSGLADRIRSFLHFSAPDEGPLADYETWMPDFMKGLASGIEKNRNLVEKAVRDVASDMVISPKVNGSEYGYADGALSGGSMSDLISGISFAVSEALAGFSSPQGNIVIPVYVGGTLLDELVVSAQARQNLRSGGR</sequence>
<dbReference type="Pfam" id="PF10145">
    <property type="entry name" value="PhageMin_Tail"/>
    <property type="match status" value="1"/>
</dbReference>
<feature type="domain" description="Phage tail tape measure protein" evidence="4">
    <location>
        <begin position="299"/>
        <end position="490"/>
    </location>
</feature>